<dbReference type="SUPFAM" id="SSF46955">
    <property type="entry name" value="Putative DNA-binding domain"/>
    <property type="match status" value="1"/>
</dbReference>
<proteinExistence type="predicted"/>
<keyword evidence="1" id="KW-0805">Transcription regulation</keyword>
<dbReference type="PANTHER" id="PTHR30204:SF67">
    <property type="entry name" value="HTH-TYPE TRANSCRIPTIONAL REGULATOR MLRA-RELATED"/>
    <property type="match status" value="1"/>
</dbReference>
<evidence type="ECO:0000313" key="6">
    <source>
        <dbReference type="Proteomes" id="UP001500074"/>
    </source>
</evidence>
<accession>A0ABP9R6J8</accession>
<organism evidence="5 6">
    <name type="scientific">Modicisalibacter zincidurans</name>
    <dbReference type="NCBI Taxonomy" id="1178777"/>
    <lineage>
        <taxon>Bacteria</taxon>
        <taxon>Pseudomonadati</taxon>
        <taxon>Pseudomonadota</taxon>
        <taxon>Gammaproteobacteria</taxon>
        <taxon>Oceanospirillales</taxon>
        <taxon>Halomonadaceae</taxon>
        <taxon>Modicisalibacter</taxon>
    </lineage>
</organism>
<dbReference type="Gene3D" id="1.10.1660.10">
    <property type="match status" value="1"/>
</dbReference>
<dbReference type="CDD" id="cd01104">
    <property type="entry name" value="HTH_MlrA-CarA"/>
    <property type="match status" value="1"/>
</dbReference>
<evidence type="ECO:0000313" key="5">
    <source>
        <dbReference type="EMBL" id="GAA5172332.1"/>
    </source>
</evidence>
<evidence type="ECO:0000256" key="1">
    <source>
        <dbReference type="ARBA" id="ARBA00023015"/>
    </source>
</evidence>
<dbReference type="PROSITE" id="PS50937">
    <property type="entry name" value="HTH_MERR_2"/>
    <property type="match status" value="1"/>
</dbReference>
<feature type="domain" description="HTH merR-type" evidence="4">
    <location>
        <begin position="8"/>
        <end position="77"/>
    </location>
</feature>
<dbReference type="InterPro" id="IPR000551">
    <property type="entry name" value="MerR-type_HTH_dom"/>
</dbReference>
<dbReference type="SMART" id="SM00422">
    <property type="entry name" value="HTH_MERR"/>
    <property type="match status" value="1"/>
</dbReference>
<dbReference type="Pfam" id="PF13411">
    <property type="entry name" value="MerR_1"/>
    <property type="match status" value="1"/>
</dbReference>
<name>A0ABP9R6J8_9GAMM</name>
<gene>
    <name evidence="5" type="ORF">GCM10023342_08780</name>
</gene>
<dbReference type="InterPro" id="IPR047057">
    <property type="entry name" value="MerR_fam"/>
</dbReference>
<reference evidence="6" key="1">
    <citation type="journal article" date="2019" name="Int. J. Syst. Evol. Microbiol.">
        <title>The Global Catalogue of Microorganisms (GCM) 10K type strain sequencing project: providing services to taxonomists for standard genome sequencing and annotation.</title>
        <authorList>
            <consortium name="The Broad Institute Genomics Platform"/>
            <consortium name="The Broad Institute Genome Sequencing Center for Infectious Disease"/>
            <person name="Wu L."/>
            <person name="Ma J."/>
        </authorList>
    </citation>
    <scope>NUCLEOTIDE SEQUENCE [LARGE SCALE GENOMIC DNA]</scope>
    <source>
        <strain evidence="6">JCM 18472</strain>
    </source>
</reference>
<evidence type="ECO:0000256" key="2">
    <source>
        <dbReference type="ARBA" id="ARBA00023125"/>
    </source>
</evidence>
<comment type="caution">
    <text evidence="5">The sequence shown here is derived from an EMBL/GenBank/DDBJ whole genome shotgun (WGS) entry which is preliminary data.</text>
</comment>
<evidence type="ECO:0000256" key="3">
    <source>
        <dbReference type="ARBA" id="ARBA00023163"/>
    </source>
</evidence>
<keyword evidence="6" id="KW-1185">Reference proteome</keyword>
<protein>
    <submittedName>
        <fullName evidence="5">MerR family transcriptional regulator</fullName>
    </submittedName>
</protein>
<dbReference type="Proteomes" id="UP001500074">
    <property type="component" value="Unassembled WGS sequence"/>
</dbReference>
<keyword evidence="2" id="KW-0238">DNA-binding</keyword>
<evidence type="ECO:0000259" key="4">
    <source>
        <dbReference type="PROSITE" id="PS50937"/>
    </source>
</evidence>
<sequence>MGHAGSALYPIREVSRLTGVNAVTLRAWERRYSLIRPQRTPKGHRLYAREDIQRVERILHWLDRGVPVSQVRDLLDRPDKTEQIAIDEGDWVGQRQQWIAVVEALDVQGLEGLFNQALALYPAEVCLMEIWQPVVKQLEERWHDQLGAAVQRQLLESFLRTRVGTRLYHANQYVHGPLLLLSRLSDEADRLGVLLLALAASAAGYRIQLFDTPAPLGEWTLVMERLGAAALLLTSDRAEGNELMRRHLPRLAGQLKAPLCLAGPVTHIRATELETSVIQPLGDMPVAAIERLRNILD</sequence>
<dbReference type="PANTHER" id="PTHR30204">
    <property type="entry name" value="REDOX-CYCLING DRUG-SENSING TRANSCRIPTIONAL ACTIVATOR SOXR"/>
    <property type="match status" value="1"/>
</dbReference>
<dbReference type="EMBL" id="BAABKI010000010">
    <property type="protein sequence ID" value="GAA5172332.1"/>
    <property type="molecule type" value="Genomic_DNA"/>
</dbReference>
<dbReference type="InterPro" id="IPR009061">
    <property type="entry name" value="DNA-bd_dom_put_sf"/>
</dbReference>
<keyword evidence="3" id="KW-0804">Transcription</keyword>